<dbReference type="Proteomes" id="UP000887023">
    <property type="component" value="Chromosome"/>
</dbReference>
<accession>A0ABX8S9Y6</accession>
<dbReference type="NCBIfam" id="NF033649">
    <property type="entry name" value="LipDrop_Rv1109c"/>
    <property type="match status" value="1"/>
</dbReference>
<protein>
    <submittedName>
        <fullName evidence="1">Lipid droplet-associated protein</fullName>
    </submittedName>
</protein>
<reference evidence="1" key="1">
    <citation type="submission" date="2021-07" db="EMBL/GenBank/DDBJ databases">
        <title>Candidatus Kaistella beijingensis sp. nov. isolated from a municipal wastewater treatment plant is involved in sludge foaming.</title>
        <authorList>
            <person name="Song Y."/>
            <person name="Liu S.-J."/>
        </authorList>
    </citation>
    <scope>NUCLEOTIDE SEQUENCE</scope>
    <source>
        <strain evidence="1">DSM 43998</strain>
    </source>
</reference>
<dbReference type="RefSeq" id="WP_066468494.1">
    <property type="nucleotide sequence ID" value="NZ_CBCRUZ010000004.1"/>
</dbReference>
<dbReference type="EMBL" id="CP079105">
    <property type="protein sequence ID" value="QXQ14679.1"/>
    <property type="molecule type" value="Genomic_DNA"/>
</dbReference>
<dbReference type="InterPro" id="IPR047728">
    <property type="entry name" value="LipDrop-assoc"/>
</dbReference>
<gene>
    <name evidence="1" type="ORF">KV203_04555</name>
</gene>
<name>A0ABX8S9Y6_9ACTN</name>
<evidence type="ECO:0000313" key="2">
    <source>
        <dbReference type="Proteomes" id="UP000887023"/>
    </source>
</evidence>
<proteinExistence type="predicted"/>
<sequence>MARPPFLARLAAGAAVYAAEEARKLPGAVVKLPMTALSSTAQNAMHLQQFITSLAIKGDTALSRWTDQPVEQPEWATFDDDEPTTSNTTPGRFALYSMPPTAATAPVNGSDRSTVAEPAVAERIDYASLTLAQLRARLPDISAPELAELLAYEEVTLARAPFVTMLTNRIATATAT</sequence>
<keyword evidence="2" id="KW-1185">Reference proteome</keyword>
<evidence type="ECO:0000313" key="1">
    <source>
        <dbReference type="EMBL" id="QXQ14679.1"/>
    </source>
</evidence>
<organism evidence="1 2">
    <name type="scientific">Skermania pinensis</name>
    <dbReference type="NCBI Taxonomy" id="39122"/>
    <lineage>
        <taxon>Bacteria</taxon>
        <taxon>Bacillati</taxon>
        <taxon>Actinomycetota</taxon>
        <taxon>Actinomycetes</taxon>
        <taxon>Mycobacteriales</taxon>
        <taxon>Gordoniaceae</taxon>
        <taxon>Skermania</taxon>
    </lineage>
</organism>